<feature type="domain" description="ABC transmembrane type-1" evidence="8">
    <location>
        <begin position="85"/>
        <end position="298"/>
    </location>
</feature>
<dbReference type="GO" id="GO:0055085">
    <property type="term" value="P:transmembrane transport"/>
    <property type="evidence" value="ECO:0007669"/>
    <property type="project" value="InterPro"/>
</dbReference>
<dbReference type="EMBL" id="JNUP01000048">
    <property type="protein sequence ID" value="KGE72767.1"/>
    <property type="molecule type" value="Genomic_DNA"/>
</dbReference>
<feature type="transmembrane region" description="Helical" evidence="7">
    <location>
        <begin position="28"/>
        <end position="46"/>
    </location>
</feature>
<evidence type="ECO:0000313" key="10">
    <source>
        <dbReference type="Proteomes" id="UP000029692"/>
    </source>
</evidence>
<keyword evidence="4 7" id="KW-0812">Transmembrane</keyword>
<dbReference type="InterPro" id="IPR000515">
    <property type="entry name" value="MetI-like"/>
</dbReference>
<dbReference type="GO" id="GO:0005886">
    <property type="term" value="C:plasma membrane"/>
    <property type="evidence" value="ECO:0007669"/>
    <property type="project" value="UniProtKB-SubCell"/>
</dbReference>
<evidence type="ECO:0000256" key="1">
    <source>
        <dbReference type="ARBA" id="ARBA00004651"/>
    </source>
</evidence>
<organism evidence="9 10">
    <name type="scientific">Spirochaeta lutea</name>
    <dbReference type="NCBI Taxonomy" id="1480694"/>
    <lineage>
        <taxon>Bacteria</taxon>
        <taxon>Pseudomonadati</taxon>
        <taxon>Spirochaetota</taxon>
        <taxon>Spirochaetia</taxon>
        <taxon>Spirochaetales</taxon>
        <taxon>Spirochaetaceae</taxon>
        <taxon>Spirochaeta</taxon>
    </lineage>
</organism>
<dbReference type="OrthoDB" id="368362at2"/>
<evidence type="ECO:0000256" key="2">
    <source>
        <dbReference type="ARBA" id="ARBA00022448"/>
    </source>
</evidence>
<dbReference type="Pfam" id="PF00528">
    <property type="entry name" value="BPD_transp_1"/>
    <property type="match status" value="1"/>
</dbReference>
<feature type="transmembrane region" description="Helical" evidence="7">
    <location>
        <begin position="277"/>
        <end position="296"/>
    </location>
</feature>
<dbReference type="CDD" id="cd06261">
    <property type="entry name" value="TM_PBP2"/>
    <property type="match status" value="1"/>
</dbReference>
<feature type="transmembrane region" description="Helical" evidence="7">
    <location>
        <begin position="131"/>
        <end position="155"/>
    </location>
</feature>
<dbReference type="PANTHER" id="PTHR30193:SF44">
    <property type="entry name" value="LACTOSE TRANSPORT SYSTEM PERMEASE PROTEIN LACF"/>
    <property type="match status" value="1"/>
</dbReference>
<dbReference type="SUPFAM" id="SSF161098">
    <property type="entry name" value="MetI-like"/>
    <property type="match status" value="1"/>
</dbReference>
<name>A0A098R229_9SPIO</name>
<keyword evidence="5 7" id="KW-1133">Transmembrane helix</keyword>
<keyword evidence="6 7" id="KW-0472">Membrane</keyword>
<keyword evidence="10" id="KW-1185">Reference proteome</keyword>
<feature type="transmembrane region" description="Helical" evidence="7">
    <location>
        <begin position="175"/>
        <end position="197"/>
    </location>
</feature>
<dbReference type="STRING" id="1480694.DC28_05875"/>
<dbReference type="InterPro" id="IPR051393">
    <property type="entry name" value="ABC_transporter_permease"/>
</dbReference>
<reference evidence="9 10" key="1">
    <citation type="submission" date="2014-05" db="EMBL/GenBank/DDBJ databases">
        <title>De novo Genome Sequence of Spirocheata sp.</title>
        <authorList>
            <person name="Shivani Y."/>
            <person name="Subhash Y."/>
            <person name="Tushar L."/>
            <person name="Sasikala C."/>
            <person name="Ramana C.V."/>
        </authorList>
    </citation>
    <scope>NUCLEOTIDE SEQUENCE [LARGE SCALE GENOMIC DNA]</scope>
    <source>
        <strain evidence="9 10">JC230</strain>
    </source>
</reference>
<evidence type="ECO:0000256" key="7">
    <source>
        <dbReference type="RuleBase" id="RU363032"/>
    </source>
</evidence>
<keyword evidence="3" id="KW-1003">Cell membrane</keyword>
<dbReference type="Proteomes" id="UP000029692">
    <property type="component" value="Unassembled WGS sequence"/>
</dbReference>
<dbReference type="PANTHER" id="PTHR30193">
    <property type="entry name" value="ABC TRANSPORTER PERMEASE PROTEIN"/>
    <property type="match status" value="1"/>
</dbReference>
<dbReference type="InterPro" id="IPR035906">
    <property type="entry name" value="MetI-like_sf"/>
</dbReference>
<dbReference type="eggNOG" id="COG4209">
    <property type="taxonomic scope" value="Bacteria"/>
</dbReference>
<keyword evidence="2 7" id="KW-0813">Transport</keyword>
<evidence type="ECO:0000256" key="5">
    <source>
        <dbReference type="ARBA" id="ARBA00022989"/>
    </source>
</evidence>
<proteinExistence type="inferred from homology"/>
<feature type="transmembrane region" description="Helical" evidence="7">
    <location>
        <begin position="218"/>
        <end position="239"/>
    </location>
</feature>
<comment type="similarity">
    <text evidence="7">Belongs to the binding-protein-dependent transport system permease family.</text>
</comment>
<evidence type="ECO:0000256" key="4">
    <source>
        <dbReference type="ARBA" id="ARBA00022692"/>
    </source>
</evidence>
<evidence type="ECO:0000313" key="9">
    <source>
        <dbReference type="EMBL" id="KGE72767.1"/>
    </source>
</evidence>
<evidence type="ECO:0000259" key="8">
    <source>
        <dbReference type="PROSITE" id="PS50928"/>
    </source>
</evidence>
<dbReference type="Gene3D" id="1.10.3720.10">
    <property type="entry name" value="MetI-like"/>
    <property type="match status" value="1"/>
</dbReference>
<feature type="transmembrane region" description="Helical" evidence="7">
    <location>
        <begin position="84"/>
        <end position="110"/>
    </location>
</feature>
<gene>
    <name evidence="9" type="ORF">DC28_05875</name>
</gene>
<comment type="caution">
    <text evidence="9">The sequence shown here is derived from an EMBL/GenBank/DDBJ whole genome shotgun (WGS) entry which is preliminary data.</text>
</comment>
<comment type="subcellular location">
    <subcellularLocation>
        <location evidence="1 7">Cell membrane</location>
        <topology evidence="1 7">Multi-pass membrane protein</topology>
    </subcellularLocation>
</comment>
<evidence type="ECO:0000256" key="3">
    <source>
        <dbReference type="ARBA" id="ARBA00022475"/>
    </source>
</evidence>
<dbReference type="AlphaFoldDB" id="A0A098R229"/>
<protein>
    <submittedName>
        <fullName evidence="9">ABC transporter permease</fullName>
    </submittedName>
</protein>
<accession>A0A098R229</accession>
<sequence>MQVRPEVAVRVKTARWQKLRQDIAGHRMFYLFLLPGTIYFILFHYVPMWELRLSFFEYGLGGVGEFVGLEHFRVALDSPGFSRAFWNTLILSSMNIVIQMTLTIVISLLLNEIMHQGFKKFVQTAIYLPHFLSWVVVASLFTLLLSQGGLVNAIIKSLGGDPVYFLGDKSWWRPVYLAILAWREVGWGTVIFLASLAGIDPQLYEAAKIDGASRLQQMVYVTLPHLFPTIAIVLIMNLAKIFNLFESVMVLYNSLVYDVSDVLQTYVYRTGIREFRFAYATAIGLFRSVIAFVLVVSANRLTKKLKEV</sequence>
<evidence type="ECO:0000256" key="6">
    <source>
        <dbReference type="ARBA" id="ARBA00023136"/>
    </source>
</evidence>
<dbReference type="PROSITE" id="PS50928">
    <property type="entry name" value="ABC_TM1"/>
    <property type="match status" value="1"/>
</dbReference>